<evidence type="ECO:0000313" key="4">
    <source>
        <dbReference type="Proteomes" id="UP000236723"/>
    </source>
</evidence>
<sequence>MIAKVLRGRRVQGVIRYLYGPGRHNEHRNPHIVAGFDAPAALEPALRPDGSRDFRRLDALLTQPLALLGERNHARPVWHLPVRAHPDDPVLSDEQWGDIARQIMHHVGLAPDGDLEAVRWIAVRHADDHIHIVATLARLDGTRPDVWNDGYRIRAACQAVEERYGLVRTAPADRTAAHRPKRGETEKAHRHGRPEPSRTVLRRHVQTAAAAACNEADFFARLAEDGVLVRVRFSRRDPDQRTGYAVALPGDVNRSGQPIWYGGGKLAPDLTLPKLRPRWTARPDHGPRTGPQSADYHPVTGRHLSPRTARTVLRTMVRQAADRSRTTEEFFEHLHRTGVLVHHRFSTLHPGQITGYAVTLPGHTGPDGRPVWYCGGRLADDLTLPALHRRWTTGPPHGHPNQETPDLTLLERQAIYEDAARATAYATAQVRRHLATNPHAASDACWAASDILHIAAKATGNPHLRKAADTYDRAARTPYARIPRPTPAGDALRTTARVLAMTGALGDPTTTTVMTLITHLITFIDTIAQLRQAQHHAAQATAAHSTRHHLDHANASPQNPTPWLTEPDRAPTLPQPAMANFPIPWAPPSPTTIASRRKSTPSQSQDRRHGPSR</sequence>
<organism evidence="3 4">
    <name type="scientific">Thermomonospora echinospora</name>
    <dbReference type="NCBI Taxonomy" id="1992"/>
    <lineage>
        <taxon>Bacteria</taxon>
        <taxon>Bacillati</taxon>
        <taxon>Actinomycetota</taxon>
        <taxon>Actinomycetes</taxon>
        <taxon>Streptosporangiales</taxon>
        <taxon>Thermomonosporaceae</taxon>
        <taxon>Thermomonospora</taxon>
    </lineage>
</organism>
<keyword evidence="4" id="KW-1185">Reference proteome</keyword>
<dbReference type="InterPro" id="IPR005094">
    <property type="entry name" value="Endonuclease_MobA/VirD2"/>
</dbReference>
<feature type="region of interest" description="Disordered" evidence="1">
    <location>
        <begin position="538"/>
        <end position="613"/>
    </location>
</feature>
<feature type="region of interest" description="Disordered" evidence="1">
    <location>
        <begin position="173"/>
        <end position="197"/>
    </location>
</feature>
<reference evidence="4" key="1">
    <citation type="submission" date="2016-10" db="EMBL/GenBank/DDBJ databases">
        <authorList>
            <person name="Varghese N."/>
            <person name="Submissions S."/>
        </authorList>
    </citation>
    <scope>NUCLEOTIDE SEQUENCE [LARGE SCALE GENOMIC DNA]</scope>
    <source>
        <strain evidence="4">DSM 43163</strain>
    </source>
</reference>
<evidence type="ECO:0000259" key="2">
    <source>
        <dbReference type="Pfam" id="PF03432"/>
    </source>
</evidence>
<evidence type="ECO:0000313" key="3">
    <source>
        <dbReference type="EMBL" id="SEG94069.1"/>
    </source>
</evidence>
<dbReference type="Pfam" id="PF03432">
    <property type="entry name" value="Relaxase"/>
    <property type="match status" value="1"/>
</dbReference>
<accession>A0A1H6EAC0</accession>
<proteinExistence type="predicted"/>
<dbReference type="OrthoDB" id="4382201at2"/>
<feature type="region of interest" description="Disordered" evidence="1">
    <location>
        <begin position="279"/>
        <end position="302"/>
    </location>
</feature>
<protein>
    <recommendedName>
        <fullName evidence="2">MobA/VirD2-like nuclease domain-containing protein</fullName>
    </recommendedName>
</protein>
<evidence type="ECO:0000256" key="1">
    <source>
        <dbReference type="SAM" id="MobiDB-lite"/>
    </source>
</evidence>
<dbReference type="Proteomes" id="UP000236723">
    <property type="component" value="Unassembled WGS sequence"/>
</dbReference>
<dbReference type="EMBL" id="FNVO01000043">
    <property type="protein sequence ID" value="SEG94069.1"/>
    <property type="molecule type" value="Genomic_DNA"/>
</dbReference>
<dbReference type="RefSeq" id="WP_103944764.1">
    <property type="nucleotide sequence ID" value="NZ_FNVO01000043.1"/>
</dbReference>
<name>A0A1H6EAC0_9ACTN</name>
<gene>
    <name evidence="3" type="ORF">SAMN04489712_1432</name>
</gene>
<feature type="domain" description="MobA/VirD2-like nuclease" evidence="2">
    <location>
        <begin position="71"/>
        <end position="166"/>
    </location>
</feature>
<dbReference type="AlphaFoldDB" id="A0A1H6EAC0"/>